<name>A0A9P6AYL1_9AGAM</name>
<reference evidence="11" key="1">
    <citation type="journal article" date="2020" name="Nat. Commun.">
        <title>Large-scale genome sequencing of mycorrhizal fungi provides insights into the early evolution of symbiotic traits.</title>
        <authorList>
            <person name="Miyauchi S."/>
            <person name="Kiss E."/>
            <person name="Kuo A."/>
            <person name="Drula E."/>
            <person name="Kohler A."/>
            <person name="Sanchez-Garcia M."/>
            <person name="Morin E."/>
            <person name="Andreopoulos B."/>
            <person name="Barry K.W."/>
            <person name="Bonito G."/>
            <person name="Buee M."/>
            <person name="Carver A."/>
            <person name="Chen C."/>
            <person name="Cichocki N."/>
            <person name="Clum A."/>
            <person name="Culley D."/>
            <person name="Crous P.W."/>
            <person name="Fauchery L."/>
            <person name="Girlanda M."/>
            <person name="Hayes R.D."/>
            <person name="Keri Z."/>
            <person name="LaButti K."/>
            <person name="Lipzen A."/>
            <person name="Lombard V."/>
            <person name="Magnuson J."/>
            <person name="Maillard F."/>
            <person name="Murat C."/>
            <person name="Nolan M."/>
            <person name="Ohm R.A."/>
            <person name="Pangilinan J."/>
            <person name="Pereira M.F."/>
            <person name="Perotto S."/>
            <person name="Peter M."/>
            <person name="Pfister S."/>
            <person name="Riley R."/>
            <person name="Sitrit Y."/>
            <person name="Stielow J.B."/>
            <person name="Szollosi G."/>
            <person name="Zifcakova L."/>
            <person name="Stursova M."/>
            <person name="Spatafora J.W."/>
            <person name="Tedersoo L."/>
            <person name="Vaario L.M."/>
            <person name="Yamada A."/>
            <person name="Yan M."/>
            <person name="Wang P."/>
            <person name="Xu J."/>
            <person name="Bruns T."/>
            <person name="Baldrian P."/>
            <person name="Vilgalys R."/>
            <person name="Dunand C."/>
            <person name="Henrissat B."/>
            <person name="Grigoriev I.V."/>
            <person name="Hibbett D."/>
            <person name="Nagy L.G."/>
            <person name="Martin F.M."/>
        </authorList>
    </citation>
    <scope>NUCLEOTIDE SEQUENCE</scope>
    <source>
        <strain evidence="11">UP504</strain>
    </source>
</reference>
<protein>
    <recommendedName>
        <fullName evidence="4">CCR4-NOT transcription complex subunit 11</fullName>
    </recommendedName>
</protein>
<dbReference type="PANTHER" id="PTHR15975:SF0">
    <property type="entry name" value="CCR4-NOT TRANSCRIPTION COMPLEX SUBUNIT 11"/>
    <property type="match status" value="1"/>
</dbReference>
<accession>A0A9P6AYL1</accession>
<dbReference type="OrthoDB" id="3226845at2759"/>
<evidence type="ECO:0000256" key="2">
    <source>
        <dbReference type="ARBA" id="ARBA00004496"/>
    </source>
</evidence>
<evidence type="ECO:0000256" key="6">
    <source>
        <dbReference type="ARBA" id="ARBA00023015"/>
    </source>
</evidence>
<gene>
    <name evidence="11" type="ORF">BS47DRAFT_1485122</name>
</gene>
<dbReference type="GO" id="GO:0031047">
    <property type="term" value="P:regulatory ncRNA-mediated gene silencing"/>
    <property type="evidence" value="ECO:0007669"/>
    <property type="project" value="UniProtKB-KW"/>
</dbReference>
<dbReference type="EMBL" id="MU128961">
    <property type="protein sequence ID" value="KAF9514399.1"/>
    <property type="molecule type" value="Genomic_DNA"/>
</dbReference>
<evidence type="ECO:0000256" key="3">
    <source>
        <dbReference type="ARBA" id="ARBA00008030"/>
    </source>
</evidence>
<evidence type="ECO:0000256" key="7">
    <source>
        <dbReference type="ARBA" id="ARBA00023158"/>
    </source>
</evidence>
<evidence type="ECO:0000313" key="12">
    <source>
        <dbReference type="Proteomes" id="UP000886523"/>
    </source>
</evidence>
<keyword evidence="6" id="KW-0805">Transcription regulation</keyword>
<evidence type="ECO:0000256" key="10">
    <source>
        <dbReference type="SAM" id="MobiDB-lite"/>
    </source>
</evidence>
<keyword evidence="9" id="KW-0539">Nucleus</keyword>
<evidence type="ECO:0000256" key="4">
    <source>
        <dbReference type="ARBA" id="ARBA00014872"/>
    </source>
</evidence>
<dbReference type="GO" id="GO:0005737">
    <property type="term" value="C:cytoplasm"/>
    <property type="evidence" value="ECO:0007669"/>
    <property type="project" value="UniProtKB-SubCell"/>
</dbReference>
<keyword evidence="5" id="KW-0963">Cytoplasm</keyword>
<comment type="similarity">
    <text evidence="3">Belongs to the CNOT11 family.</text>
</comment>
<feature type="region of interest" description="Disordered" evidence="10">
    <location>
        <begin position="165"/>
        <end position="204"/>
    </location>
</feature>
<comment type="subcellular location">
    <subcellularLocation>
        <location evidence="2">Cytoplasm</location>
    </subcellularLocation>
    <subcellularLocation>
        <location evidence="1">Nucleus</location>
    </subcellularLocation>
</comment>
<dbReference type="AlphaFoldDB" id="A0A9P6AYL1"/>
<evidence type="ECO:0000256" key="8">
    <source>
        <dbReference type="ARBA" id="ARBA00023163"/>
    </source>
</evidence>
<keyword evidence="8" id="KW-0804">Transcription</keyword>
<evidence type="ECO:0000256" key="5">
    <source>
        <dbReference type="ARBA" id="ARBA00022490"/>
    </source>
</evidence>
<dbReference type="GO" id="GO:0005634">
    <property type="term" value="C:nucleus"/>
    <property type="evidence" value="ECO:0007669"/>
    <property type="project" value="UniProtKB-SubCell"/>
</dbReference>
<organism evidence="11 12">
    <name type="scientific">Hydnum rufescens UP504</name>
    <dbReference type="NCBI Taxonomy" id="1448309"/>
    <lineage>
        <taxon>Eukaryota</taxon>
        <taxon>Fungi</taxon>
        <taxon>Dikarya</taxon>
        <taxon>Basidiomycota</taxon>
        <taxon>Agaricomycotina</taxon>
        <taxon>Agaricomycetes</taxon>
        <taxon>Cantharellales</taxon>
        <taxon>Hydnaceae</taxon>
        <taxon>Hydnum</taxon>
    </lineage>
</organism>
<feature type="compositionally biased region" description="Polar residues" evidence="10">
    <location>
        <begin position="183"/>
        <end position="198"/>
    </location>
</feature>
<sequence length="428" mass="47684">MAFGFSRLPNQMSLNRTVLALFSSSLSQPCALGFKRFQALIPQGLHFEAALSELLPVLRRGTDASDVHTNVSLQERWARRIFCAYIIYALYLPHSISINPFTSSLEEITSEISQSIPGTEDAEERALMWSLGICLQSILQDRGSLLDDRTPLQLSLTGIQFSEARPTTKEENPVMSRRPPEIDSSQLRGRSFPPQNGNLDHGDSSVIEKSEDTMSIDQQWANIATAAQSRVITLSEQRIILSGLSKIPPPTLRSFLGPETLASLTTWNIRIATPIISHLLQSPESHPGPDTVREPYLAALCQLHPTLNSWSTFKWALPSSELRRLIRYRVIDTFISNALQIIEANERENPGDVDDEGPTVRAVQLLCKFVRSVLRSDSLSMSSTGAEETETFRGGLDVELTNFALSHSRLTEANALYRLLASRYTVFT</sequence>
<evidence type="ECO:0000256" key="1">
    <source>
        <dbReference type="ARBA" id="ARBA00004123"/>
    </source>
</evidence>
<dbReference type="Proteomes" id="UP000886523">
    <property type="component" value="Unassembled WGS sequence"/>
</dbReference>
<keyword evidence="7" id="KW-0943">RNA-mediated gene silencing</keyword>
<dbReference type="PANTHER" id="PTHR15975">
    <property type="entry name" value="CCR4-NOT TRANSCRIPTION COMPLEX SUBUNIT 11"/>
    <property type="match status" value="1"/>
</dbReference>
<keyword evidence="12" id="KW-1185">Reference proteome</keyword>
<dbReference type="Pfam" id="PF10155">
    <property type="entry name" value="CNOT11"/>
    <property type="match status" value="1"/>
</dbReference>
<evidence type="ECO:0000256" key="9">
    <source>
        <dbReference type="ARBA" id="ARBA00023242"/>
    </source>
</evidence>
<comment type="caution">
    <text evidence="11">The sequence shown here is derived from an EMBL/GenBank/DDBJ whole genome shotgun (WGS) entry which is preliminary data.</text>
</comment>
<evidence type="ECO:0000313" key="11">
    <source>
        <dbReference type="EMBL" id="KAF9514399.1"/>
    </source>
</evidence>
<dbReference type="InterPro" id="IPR019312">
    <property type="entry name" value="CNOT11"/>
</dbReference>
<dbReference type="GO" id="GO:0030014">
    <property type="term" value="C:CCR4-NOT complex"/>
    <property type="evidence" value="ECO:0007669"/>
    <property type="project" value="InterPro"/>
</dbReference>
<proteinExistence type="inferred from homology"/>